<proteinExistence type="predicted"/>
<evidence type="ECO:0000313" key="3">
    <source>
        <dbReference type="Proteomes" id="UP000813462"/>
    </source>
</evidence>
<dbReference type="InterPro" id="IPR001810">
    <property type="entry name" value="F-box_dom"/>
</dbReference>
<dbReference type="AlphaFoldDB" id="A0A978VB11"/>
<evidence type="ECO:0000313" key="2">
    <source>
        <dbReference type="EMBL" id="KAH7525096.1"/>
    </source>
</evidence>
<evidence type="ECO:0000259" key="1">
    <source>
        <dbReference type="PROSITE" id="PS50181"/>
    </source>
</evidence>
<dbReference type="Proteomes" id="UP000813462">
    <property type="component" value="Unassembled WGS sequence"/>
</dbReference>
<dbReference type="SUPFAM" id="SSF81383">
    <property type="entry name" value="F-box domain"/>
    <property type="match status" value="1"/>
</dbReference>
<dbReference type="PANTHER" id="PTHR34145">
    <property type="entry name" value="OS02G0105600 PROTEIN"/>
    <property type="match status" value="1"/>
</dbReference>
<feature type="domain" description="F-box" evidence="1">
    <location>
        <begin position="77"/>
        <end position="113"/>
    </location>
</feature>
<organism evidence="2 3">
    <name type="scientific">Ziziphus jujuba var. spinosa</name>
    <dbReference type="NCBI Taxonomy" id="714518"/>
    <lineage>
        <taxon>Eukaryota</taxon>
        <taxon>Viridiplantae</taxon>
        <taxon>Streptophyta</taxon>
        <taxon>Embryophyta</taxon>
        <taxon>Tracheophyta</taxon>
        <taxon>Spermatophyta</taxon>
        <taxon>Magnoliopsida</taxon>
        <taxon>eudicotyledons</taxon>
        <taxon>Gunneridae</taxon>
        <taxon>Pentapetalae</taxon>
        <taxon>rosids</taxon>
        <taxon>fabids</taxon>
        <taxon>Rosales</taxon>
        <taxon>Rhamnaceae</taxon>
        <taxon>Paliureae</taxon>
        <taxon>Ziziphus</taxon>
    </lineage>
</organism>
<comment type="caution">
    <text evidence="2">The sequence shown here is derived from an EMBL/GenBank/DDBJ whole genome shotgun (WGS) entry which is preliminary data.</text>
</comment>
<sequence>MVNKRPTVQMVNKRLEGWRTSVQRLQPNKYTSKRLMLKLKKRLKGRIFFVEPNKCILERLMLKGKKWRLKEEEDKEDMMIGKLPDEILESLMYRLTTKEAARMSVLSQQWKRIWKTTIQITPSLTFDFDDGPLVDEEELMTKKKANKKINVACPQEISDTFPFPQFSKVEHLELEMVLGSTIPIHHFPDVLTAVPFLNTFTFEFYNTGHPGASNGLKWLDEYIPEKVEVNGHSCQYVKVMKLNNFGGCKNEVEFLLHLLKNIVLVENIIIQLVPSSLWIERGYWYNHEDEFDNQYEKLCVGCAQQLKTKIL</sequence>
<dbReference type="PROSITE" id="PS50181">
    <property type="entry name" value="FBOX"/>
    <property type="match status" value="1"/>
</dbReference>
<protein>
    <recommendedName>
        <fullName evidence="1">F-box domain-containing protein</fullName>
    </recommendedName>
</protein>
<gene>
    <name evidence="2" type="ORF">FEM48_Zijuj06G0188800</name>
</gene>
<dbReference type="PANTHER" id="PTHR34145:SF68">
    <property type="entry name" value="FBD DOMAIN-CONTAINING PROTEIN"/>
    <property type="match status" value="1"/>
</dbReference>
<dbReference type="EMBL" id="JAEACU010000006">
    <property type="protein sequence ID" value="KAH7525096.1"/>
    <property type="molecule type" value="Genomic_DNA"/>
</dbReference>
<dbReference type="Pfam" id="PF00646">
    <property type="entry name" value="F-box"/>
    <property type="match status" value="1"/>
</dbReference>
<reference evidence="2" key="1">
    <citation type="journal article" date="2021" name="Front. Plant Sci.">
        <title>Chromosome-Scale Genome Assembly for Chinese Sour Jujube and Insights Into Its Genome Evolution and Domestication Signature.</title>
        <authorList>
            <person name="Shen L.-Y."/>
            <person name="Luo H."/>
            <person name="Wang X.-L."/>
            <person name="Wang X.-M."/>
            <person name="Qiu X.-J."/>
            <person name="Liu H."/>
            <person name="Zhou S.-S."/>
            <person name="Jia K.-H."/>
            <person name="Nie S."/>
            <person name="Bao Y.-T."/>
            <person name="Zhang R.-G."/>
            <person name="Yun Q.-Z."/>
            <person name="Chai Y.-H."/>
            <person name="Lu J.-Y."/>
            <person name="Li Y."/>
            <person name="Zhao S.-W."/>
            <person name="Mao J.-F."/>
            <person name="Jia S.-G."/>
            <person name="Mao Y.-M."/>
        </authorList>
    </citation>
    <scope>NUCLEOTIDE SEQUENCE</scope>
    <source>
        <strain evidence="2">AT0</strain>
        <tissue evidence="2">Leaf</tissue>
    </source>
</reference>
<name>A0A978VB11_ZIZJJ</name>
<accession>A0A978VB11</accession>
<dbReference type="InterPro" id="IPR053772">
    <property type="entry name" value="At1g61320/At1g61330-like"/>
</dbReference>
<dbReference type="InterPro" id="IPR036047">
    <property type="entry name" value="F-box-like_dom_sf"/>
</dbReference>